<evidence type="ECO:0000313" key="2">
    <source>
        <dbReference type="Proteomes" id="UP000662888"/>
    </source>
</evidence>
<evidence type="ECO:0000313" key="1">
    <source>
        <dbReference type="EMBL" id="QPI48534.1"/>
    </source>
</evidence>
<dbReference type="EMBL" id="CP065053">
    <property type="protein sequence ID" value="QPI48534.1"/>
    <property type="molecule type" value="Genomic_DNA"/>
</dbReference>
<accession>A0AA48WBN4</accession>
<organism evidence="1 2">
    <name type="scientific">Massilia antarctica</name>
    <dbReference type="NCBI Taxonomy" id="2765360"/>
    <lineage>
        <taxon>Bacteria</taxon>
        <taxon>Pseudomonadati</taxon>
        <taxon>Pseudomonadota</taxon>
        <taxon>Betaproteobacteria</taxon>
        <taxon>Burkholderiales</taxon>
        <taxon>Oxalobacteraceae</taxon>
        <taxon>Telluria group</taxon>
        <taxon>Massilia</taxon>
    </lineage>
</organism>
<keyword evidence="2" id="KW-1185">Reference proteome</keyword>
<dbReference type="Proteomes" id="UP000662888">
    <property type="component" value="Chromosome"/>
</dbReference>
<name>A0AA48WBN4_9BURK</name>
<sequence>MTEIEMYKDSDSVNPPAFDALEQIVGYRLLRSYRALLSAADALWPDARVFNFVDCLSSEFISRPSLQRRARRAGGVP</sequence>
<dbReference type="RefSeq" id="WP_206088151.1">
    <property type="nucleotide sequence ID" value="NZ_CP065053.1"/>
</dbReference>
<gene>
    <name evidence="1" type="ORF">IV454_23835</name>
</gene>
<proteinExistence type="predicted"/>
<protein>
    <submittedName>
        <fullName evidence="1">Uncharacterized protein</fullName>
    </submittedName>
</protein>
<reference evidence="1 2" key="1">
    <citation type="submission" date="2020-11" db="EMBL/GenBank/DDBJ databases">
        <authorList>
            <person name="Sun Q."/>
        </authorList>
    </citation>
    <scope>NUCLEOTIDE SEQUENCE [LARGE SCALE GENOMIC DNA]</scope>
    <source>
        <strain evidence="1 2">P8398</strain>
    </source>
</reference>